<keyword evidence="4" id="KW-1185">Reference proteome</keyword>
<evidence type="ECO:0000313" key="4">
    <source>
        <dbReference type="Proteomes" id="UP000005104"/>
    </source>
</evidence>
<dbReference type="HOGENOM" id="CLU_166037_0_0_9"/>
<proteinExistence type="inferred from homology"/>
<dbReference type="EMBL" id="CM001441">
    <property type="protein sequence ID" value="EHQ88983.1"/>
    <property type="molecule type" value="Genomic_DNA"/>
</dbReference>
<dbReference type="Proteomes" id="UP000005104">
    <property type="component" value="Chromosome"/>
</dbReference>
<dbReference type="STRING" id="768710.DesyoDRAFT_1860"/>
<protein>
    <recommendedName>
        <fullName evidence="2">Antitoxin</fullName>
    </recommendedName>
</protein>
<reference evidence="3 4" key="1">
    <citation type="submission" date="2011-11" db="EMBL/GenBank/DDBJ databases">
        <title>The Noncontiguous Finished genome of Desulfosporosinus youngiae DSM 17734.</title>
        <authorList>
            <consortium name="US DOE Joint Genome Institute (JGI-PGF)"/>
            <person name="Lucas S."/>
            <person name="Han J."/>
            <person name="Lapidus A."/>
            <person name="Cheng J.-F."/>
            <person name="Goodwin L."/>
            <person name="Pitluck S."/>
            <person name="Peters L."/>
            <person name="Ovchinnikova G."/>
            <person name="Lu M."/>
            <person name="Land M.L."/>
            <person name="Hauser L."/>
            <person name="Pester M."/>
            <person name="Spring S."/>
            <person name="Ollivier B."/>
            <person name="Rattei T."/>
            <person name="Klenk H.-P."/>
            <person name="Wagner M."/>
            <person name="Loy A."/>
            <person name="Woyke T.J."/>
        </authorList>
    </citation>
    <scope>NUCLEOTIDE SEQUENCE [LARGE SCALE GENOMIC DNA]</scope>
    <source>
        <strain evidence="3 4">DSM 17734</strain>
    </source>
</reference>
<comment type="function">
    <text evidence="2">Antitoxin component of a type II toxin-antitoxin (TA) system.</text>
</comment>
<name>H5XU25_9FIRM</name>
<evidence type="ECO:0000313" key="3">
    <source>
        <dbReference type="EMBL" id="EHQ88983.1"/>
    </source>
</evidence>
<dbReference type="InterPro" id="IPR036165">
    <property type="entry name" value="YefM-like_sf"/>
</dbReference>
<organism evidence="3 4">
    <name type="scientific">Desulfosporosinus youngiae DSM 17734</name>
    <dbReference type="NCBI Taxonomy" id="768710"/>
    <lineage>
        <taxon>Bacteria</taxon>
        <taxon>Bacillati</taxon>
        <taxon>Bacillota</taxon>
        <taxon>Clostridia</taxon>
        <taxon>Eubacteriales</taxon>
        <taxon>Desulfitobacteriaceae</taxon>
        <taxon>Desulfosporosinus</taxon>
    </lineage>
</organism>
<dbReference type="Pfam" id="PF02604">
    <property type="entry name" value="PhdYeFM_antitox"/>
    <property type="match status" value="1"/>
</dbReference>
<dbReference type="eggNOG" id="COG2161">
    <property type="taxonomic scope" value="Bacteria"/>
</dbReference>
<dbReference type="SUPFAM" id="SSF143120">
    <property type="entry name" value="YefM-like"/>
    <property type="match status" value="1"/>
</dbReference>
<sequence>MGEFDFMINIKPSAAIRKNYNEISELCRHTGEPVFLTKNGEGDLVVMDVETFSRRESLIKLKEKLMQSEIDIQKERTYSVEETAAAMRKAVAEAADARKE</sequence>
<evidence type="ECO:0000256" key="1">
    <source>
        <dbReference type="ARBA" id="ARBA00009981"/>
    </source>
</evidence>
<evidence type="ECO:0000256" key="2">
    <source>
        <dbReference type="RuleBase" id="RU362080"/>
    </source>
</evidence>
<dbReference type="InterPro" id="IPR006442">
    <property type="entry name" value="Antitoxin_Phd/YefM"/>
</dbReference>
<comment type="similarity">
    <text evidence="1 2">Belongs to the phD/YefM antitoxin family.</text>
</comment>
<dbReference type="AlphaFoldDB" id="H5XU25"/>
<accession>H5XU25</accession>
<gene>
    <name evidence="3" type="ORF">DesyoDRAFT_1860</name>
</gene>